<organism evidence="4 5">
    <name type="scientific">Euplotes crassus</name>
    <dbReference type="NCBI Taxonomy" id="5936"/>
    <lineage>
        <taxon>Eukaryota</taxon>
        <taxon>Sar</taxon>
        <taxon>Alveolata</taxon>
        <taxon>Ciliophora</taxon>
        <taxon>Intramacronucleata</taxon>
        <taxon>Spirotrichea</taxon>
        <taxon>Hypotrichia</taxon>
        <taxon>Euplotida</taxon>
        <taxon>Euplotidae</taxon>
        <taxon>Moneuplotes</taxon>
    </lineage>
</organism>
<dbReference type="PANTHER" id="PTHR12818:SF0">
    <property type="entry name" value="TRNA (ADENINE(37)-N6)-METHYLTRANSFERASE"/>
    <property type="match status" value="1"/>
</dbReference>
<comment type="caution">
    <text evidence="4">The sequence shown here is derived from an EMBL/GenBank/DDBJ whole genome shotgun (WGS) entry which is preliminary data.</text>
</comment>
<dbReference type="SUPFAM" id="SSF118196">
    <property type="entry name" value="YaeB-like"/>
    <property type="match status" value="1"/>
</dbReference>
<evidence type="ECO:0000313" key="5">
    <source>
        <dbReference type="Proteomes" id="UP001295684"/>
    </source>
</evidence>
<dbReference type="Pfam" id="PF01980">
    <property type="entry name" value="TrmO_N"/>
    <property type="match status" value="1"/>
</dbReference>
<dbReference type="InterPro" id="IPR036414">
    <property type="entry name" value="YaeB_N_sf"/>
</dbReference>
<protein>
    <recommendedName>
        <fullName evidence="3">TsaA-like domain-containing protein</fullName>
    </recommendedName>
</protein>
<dbReference type="Gene3D" id="2.40.30.70">
    <property type="entry name" value="YaeB-like"/>
    <property type="match status" value="1"/>
</dbReference>
<feature type="domain" description="TsaA-like" evidence="3">
    <location>
        <begin position="136"/>
        <end position="281"/>
    </location>
</feature>
<comment type="similarity">
    <text evidence="2">Belongs to the tRNA methyltransferase O family.</text>
</comment>
<keyword evidence="5" id="KW-1185">Reference proteome</keyword>
<sequence length="417" mass="47024">MDICETLTQICSTLYTLEVSPNLPSTYSTPKFTFTRLAPTQIYTCKKPFKSTKVQEASATLGSDTKILSDKFLTKKFALLLRIYAARAPEAIEGLEVIEDAYFDNSSLCIEVSSNVQDLGLEDHKTREPGGSGVNVRTIGVLRSVFREKFGTPRQSLFTQMAKSSLRVQISSEFREMYYWVVFVFHKDFIGTNRIYADSERGETVKKGKIKPPKLFGDTMGIFATRSPHRYNPIGISIGKLEKTVVEDDSTTLYFEGLDLVHETPILCVIPYTCDHSVKSLEIPQWLSDTQNEKLLDVKFTSNSMEDIDGLLESGILEFYHSSSDLCSLIESVLCLNPHSTHVLKSHSKSQLYGIELDNLNIIYSMDSEKEGIEVQRVLDINNCEEYYGHIKKTKSKSSVVFMIKHHDHNLSGLASI</sequence>
<evidence type="ECO:0000256" key="1">
    <source>
        <dbReference type="ARBA" id="ARBA00022691"/>
    </source>
</evidence>
<dbReference type="InterPro" id="IPR023370">
    <property type="entry name" value="TrmO-like_N"/>
</dbReference>
<evidence type="ECO:0000256" key="2">
    <source>
        <dbReference type="ARBA" id="ARBA00033753"/>
    </source>
</evidence>
<dbReference type="Gene3D" id="3.30.2310.10">
    <property type="entry name" value="YaeB-like"/>
    <property type="match status" value="1"/>
</dbReference>
<proteinExistence type="inferred from homology"/>
<dbReference type="InterPro" id="IPR036413">
    <property type="entry name" value="YaeB-like_sf"/>
</dbReference>
<dbReference type="EMBL" id="CAMPGE010012456">
    <property type="protein sequence ID" value="CAI2371222.1"/>
    <property type="molecule type" value="Genomic_DNA"/>
</dbReference>
<dbReference type="InterPro" id="IPR040372">
    <property type="entry name" value="YaeB-like"/>
</dbReference>
<gene>
    <name evidence="4" type="ORF">ECRASSUSDP1_LOCUS12542</name>
</gene>
<dbReference type="AlphaFoldDB" id="A0AAD1UM22"/>
<dbReference type="Proteomes" id="UP001295684">
    <property type="component" value="Unassembled WGS sequence"/>
</dbReference>
<name>A0AAD1UM22_EUPCR</name>
<evidence type="ECO:0000259" key="3">
    <source>
        <dbReference type="PROSITE" id="PS51668"/>
    </source>
</evidence>
<dbReference type="PANTHER" id="PTHR12818">
    <property type="entry name" value="TRNA (ADENINE(37)-N6)-METHYLTRANSFERASE"/>
    <property type="match status" value="1"/>
</dbReference>
<accession>A0AAD1UM22</accession>
<evidence type="ECO:0000313" key="4">
    <source>
        <dbReference type="EMBL" id="CAI2371222.1"/>
    </source>
</evidence>
<dbReference type="PROSITE" id="PS51668">
    <property type="entry name" value="TSAA_2"/>
    <property type="match status" value="1"/>
</dbReference>
<keyword evidence="1" id="KW-0949">S-adenosyl-L-methionine</keyword>
<reference evidence="4" key="1">
    <citation type="submission" date="2023-07" db="EMBL/GenBank/DDBJ databases">
        <authorList>
            <consortium name="AG Swart"/>
            <person name="Singh M."/>
            <person name="Singh A."/>
            <person name="Seah K."/>
            <person name="Emmerich C."/>
        </authorList>
    </citation>
    <scope>NUCLEOTIDE SEQUENCE</scope>
    <source>
        <strain evidence="4">DP1</strain>
    </source>
</reference>